<keyword evidence="2" id="KW-1185">Reference proteome</keyword>
<organism evidence="1 2">
    <name type="scientific">Ilyodon furcidens</name>
    <name type="common">goldbreast splitfin</name>
    <dbReference type="NCBI Taxonomy" id="33524"/>
    <lineage>
        <taxon>Eukaryota</taxon>
        <taxon>Metazoa</taxon>
        <taxon>Chordata</taxon>
        <taxon>Craniata</taxon>
        <taxon>Vertebrata</taxon>
        <taxon>Euteleostomi</taxon>
        <taxon>Actinopterygii</taxon>
        <taxon>Neopterygii</taxon>
        <taxon>Teleostei</taxon>
        <taxon>Neoteleostei</taxon>
        <taxon>Acanthomorphata</taxon>
        <taxon>Ovalentaria</taxon>
        <taxon>Atherinomorphae</taxon>
        <taxon>Cyprinodontiformes</taxon>
        <taxon>Goodeidae</taxon>
        <taxon>Ilyodon</taxon>
    </lineage>
</organism>
<comment type="caution">
    <text evidence="1">The sequence shown here is derived from an EMBL/GenBank/DDBJ whole genome shotgun (WGS) entry which is preliminary data.</text>
</comment>
<protein>
    <submittedName>
        <fullName evidence="1">Uncharacterized protein</fullName>
    </submittedName>
</protein>
<reference evidence="1 2" key="1">
    <citation type="submission" date="2021-06" db="EMBL/GenBank/DDBJ databases">
        <authorList>
            <person name="Palmer J.M."/>
        </authorList>
    </citation>
    <scope>NUCLEOTIDE SEQUENCE [LARGE SCALE GENOMIC DNA]</scope>
    <source>
        <strain evidence="2">if_2019</strain>
        <tissue evidence="1">Muscle</tissue>
    </source>
</reference>
<gene>
    <name evidence="1" type="ORF">ILYODFUR_034839</name>
</gene>
<accession>A0ABV0TPE2</accession>
<name>A0ABV0TPE2_9TELE</name>
<sequence length="96" mass="10675">WKIEAAKRFKEGLLGQHETEKTLSIVLDLGDSAEERERAILSFYKMAHVNWASPLTSTLKGDPAISDGVTRHFFSTVMSKLQYGFDIQFAPGGTSI</sequence>
<evidence type="ECO:0000313" key="2">
    <source>
        <dbReference type="Proteomes" id="UP001482620"/>
    </source>
</evidence>
<feature type="non-terminal residue" evidence="1">
    <location>
        <position position="1"/>
    </location>
</feature>
<dbReference type="EMBL" id="JAHRIQ010041170">
    <property type="protein sequence ID" value="MEQ2234775.1"/>
    <property type="molecule type" value="Genomic_DNA"/>
</dbReference>
<evidence type="ECO:0000313" key="1">
    <source>
        <dbReference type="EMBL" id="MEQ2234775.1"/>
    </source>
</evidence>
<proteinExistence type="predicted"/>
<dbReference type="Proteomes" id="UP001482620">
    <property type="component" value="Unassembled WGS sequence"/>
</dbReference>